<reference evidence="2" key="1">
    <citation type="submission" date="2020-02" db="EMBL/GenBank/DDBJ databases">
        <authorList>
            <person name="Meier V. D."/>
        </authorList>
    </citation>
    <scope>NUCLEOTIDE SEQUENCE</scope>
    <source>
        <strain evidence="2">AVDCRST_MAG78</strain>
    </source>
</reference>
<proteinExistence type="predicted"/>
<protein>
    <submittedName>
        <fullName evidence="2">Uncharacterized protein</fullName>
    </submittedName>
</protein>
<feature type="compositionally biased region" description="Basic residues" evidence="1">
    <location>
        <begin position="21"/>
        <end position="33"/>
    </location>
</feature>
<gene>
    <name evidence="2" type="ORF">AVDCRST_MAG78-1106</name>
</gene>
<dbReference type="EMBL" id="CADCVB010000083">
    <property type="protein sequence ID" value="CAA9421975.1"/>
    <property type="molecule type" value="Genomic_DNA"/>
</dbReference>
<feature type="region of interest" description="Disordered" evidence="1">
    <location>
        <begin position="1"/>
        <end position="33"/>
    </location>
</feature>
<evidence type="ECO:0000256" key="1">
    <source>
        <dbReference type="SAM" id="MobiDB-lite"/>
    </source>
</evidence>
<organism evidence="2">
    <name type="scientific">uncultured Rubrobacteraceae bacterium</name>
    <dbReference type="NCBI Taxonomy" id="349277"/>
    <lineage>
        <taxon>Bacteria</taxon>
        <taxon>Bacillati</taxon>
        <taxon>Actinomycetota</taxon>
        <taxon>Rubrobacteria</taxon>
        <taxon>Rubrobacterales</taxon>
        <taxon>Rubrobacteraceae</taxon>
        <taxon>environmental samples</taxon>
    </lineage>
</organism>
<dbReference type="AlphaFoldDB" id="A0A6J4PX23"/>
<name>A0A6J4PX23_9ACTN</name>
<feature type="non-terminal residue" evidence="2">
    <location>
        <position position="1"/>
    </location>
</feature>
<accession>A0A6J4PX23</accession>
<evidence type="ECO:0000313" key="2">
    <source>
        <dbReference type="EMBL" id="CAA9421975.1"/>
    </source>
</evidence>
<sequence length="33" mass="3786">WIGRSGRRRGWWGGPTTPRPSGRRPRGVIARRS</sequence>
<feature type="non-terminal residue" evidence="2">
    <location>
        <position position="33"/>
    </location>
</feature>
<feature type="compositionally biased region" description="Basic residues" evidence="1">
    <location>
        <begin position="1"/>
        <end position="10"/>
    </location>
</feature>